<reference evidence="12" key="3">
    <citation type="submission" date="2025-09" db="UniProtKB">
        <authorList>
            <consortium name="Ensembl"/>
        </authorList>
    </citation>
    <scope>IDENTIFICATION</scope>
</reference>
<keyword evidence="9" id="KW-0325">Glycoprotein</keyword>
<evidence type="ECO:0000256" key="2">
    <source>
        <dbReference type="ARBA" id="ARBA00022692"/>
    </source>
</evidence>
<evidence type="ECO:0000256" key="3">
    <source>
        <dbReference type="ARBA" id="ARBA00022729"/>
    </source>
</evidence>
<evidence type="ECO:0000259" key="11">
    <source>
        <dbReference type="PROSITE" id="PS50268"/>
    </source>
</evidence>
<dbReference type="InterPro" id="IPR013164">
    <property type="entry name" value="Cadherin_N"/>
</dbReference>
<comment type="subcellular location">
    <subcellularLocation>
        <location evidence="1">Membrane</location>
        <topology evidence="1">Single-pass membrane protein</topology>
    </subcellularLocation>
</comment>
<keyword evidence="6" id="KW-0130">Cell adhesion</keyword>
<reference evidence="13" key="1">
    <citation type="submission" date="2018-12" db="EMBL/GenBank/DDBJ databases">
        <authorList>
            <person name="Yazar S."/>
        </authorList>
    </citation>
    <scope>NUCLEOTIDE SEQUENCE [LARGE SCALE GENOMIC DNA]</scope>
</reference>
<evidence type="ECO:0000256" key="9">
    <source>
        <dbReference type="ARBA" id="ARBA00023180"/>
    </source>
</evidence>
<dbReference type="Ensembl" id="ENSVURT00010000071.1">
    <property type="protein sequence ID" value="ENSVURP00010000062.1"/>
    <property type="gene ID" value="ENSVURG00010000056.1"/>
</dbReference>
<evidence type="ECO:0000313" key="12">
    <source>
        <dbReference type="Ensembl" id="ENSVURP00010000062.1"/>
    </source>
</evidence>
<keyword evidence="5 10" id="KW-0106">Calcium</keyword>
<sequence>METVLCKTQQKRQVISLIILLWVCEAGSATGRFSVAEEMEVGSFVANVAKTLGLEIGELSARGARVLSEDNRQYLQLNLETGDLLLREKLDREELCGPREPCLLPFQILLEKPFQMIPVELWVQDINDHAPAFLETKMLLKIPENTPPGTLFSLKNAVDLDVGENNIQNYTIFPNSHFEVHTRSGGEGNKYPELVFDKALDGEEYPEIRLTLTALDGGSPSRSGTAEVRVLVIDVNDNAPVFAQSRYEVQVPENSPIGSLVVMVSARDLDIGNNGQILYSLFHRSEEISKTFEVNENSGEVRMRKKLDFETIQSYEVDIEATDGGGLSGKCTVVVQVTDVNDNPPDLTISSLTSPISENLPETMVAVFKTRDQDSGDNGKMVCFIQNDLPFILKPSVDNFYSLLTKRALDRESRAVYNITITVMDFGIPRLRTEHNITVLVSDINDNSPVFTQTVYILYLQENNSPALHNGSISASDRDSGTNAKITYSLLPSEFRDLPLFSYISINSDNGHLYALRSLDYEAIQTFQFAVRATDGGSPALSTATLNVLLVDGFSEPYLIITYCSTLCFSSQA</sequence>
<organism evidence="12 13">
    <name type="scientific">Vombatus ursinus</name>
    <name type="common">Common wombat</name>
    <dbReference type="NCBI Taxonomy" id="29139"/>
    <lineage>
        <taxon>Eukaryota</taxon>
        <taxon>Metazoa</taxon>
        <taxon>Chordata</taxon>
        <taxon>Craniata</taxon>
        <taxon>Vertebrata</taxon>
        <taxon>Euteleostomi</taxon>
        <taxon>Mammalia</taxon>
        <taxon>Metatheria</taxon>
        <taxon>Diprotodontia</taxon>
        <taxon>Vombatidae</taxon>
        <taxon>Vombatus</taxon>
    </lineage>
</organism>
<evidence type="ECO:0000313" key="13">
    <source>
        <dbReference type="Proteomes" id="UP000314987"/>
    </source>
</evidence>
<evidence type="ECO:0000256" key="5">
    <source>
        <dbReference type="ARBA" id="ARBA00022837"/>
    </source>
</evidence>
<dbReference type="Pfam" id="PF00028">
    <property type="entry name" value="Cadherin"/>
    <property type="match status" value="4"/>
</dbReference>
<feature type="domain" description="Cadherin" evidence="11">
    <location>
        <begin position="134"/>
        <end position="242"/>
    </location>
</feature>
<keyword evidence="7" id="KW-1133">Transmembrane helix</keyword>
<evidence type="ECO:0000256" key="4">
    <source>
        <dbReference type="ARBA" id="ARBA00022737"/>
    </source>
</evidence>
<reference evidence="12" key="2">
    <citation type="submission" date="2025-08" db="UniProtKB">
        <authorList>
            <consortium name="Ensembl"/>
        </authorList>
    </citation>
    <scope>IDENTIFICATION</scope>
</reference>
<dbReference type="Pfam" id="PF08266">
    <property type="entry name" value="Cadherin_2"/>
    <property type="match status" value="1"/>
</dbReference>
<dbReference type="SMART" id="SM00112">
    <property type="entry name" value="CA"/>
    <property type="match status" value="5"/>
</dbReference>
<keyword evidence="3" id="KW-0732">Signal</keyword>
<dbReference type="GO" id="GO:0007156">
    <property type="term" value="P:homophilic cell adhesion via plasma membrane adhesion molecules"/>
    <property type="evidence" value="ECO:0007669"/>
    <property type="project" value="InterPro"/>
</dbReference>
<feature type="domain" description="Cadherin" evidence="11">
    <location>
        <begin position="348"/>
        <end position="451"/>
    </location>
</feature>
<dbReference type="PROSITE" id="PS00232">
    <property type="entry name" value="CADHERIN_1"/>
    <property type="match status" value="3"/>
</dbReference>
<keyword evidence="8" id="KW-0472">Membrane</keyword>
<dbReference type="GeneTree" id="ENSGT00940000161193"/>
<feature type="domain" description="Cadherin" evidence="11">
    <location>
        <begin position="68"/>
        <end position="133"/>
    </location>
</feature>
<dbReference type="AlphaFoldDB" id="A0A4X2JSK1"/>
<dbReference type="GO" id="GO:0005886">
    <property type="term" value="C:plasma membrane"/>
    <property type="evidence" value="ECO:0007669"/>
    <property type="project" value="InterPro"/>
</dbReference>
<dbReference type="FunFam" id="2.60.40.60:FF:000001">
    <property type="entry name" value="Protocadherin alpha 2"/>
    <property type="match status" value="1"/>
</dbReference>
<evidence type="ECO:0000256" key="7">
    <source>
        <dbReference type="ARBA" id="ARBA00022989"/>
    </source>
</evidence>
<accession>A0A4X2JSK1</accession>
<name>A0A4X2JSK1_VOMUR</name>
<dbReference type="InterPro" id="IPR002126">
    <property type="entry name" value="Cadherin-like_dom"/>
</dbReference>
<feature type="domain" description="Cadherin" evidence="11">
    <location>
        <begin position="243"/>
        <end position="347"/>
    </location>
</feature>
<dbReference type="InterPro" id="IPR020894">
    <property type="entry name" value="Cadherin_CS"/>
</dbReference>
<dbReference type="PANTHER" id="PTHR24028">
    <property type="entry name" value="CADHERIN-87A"/>
    <property type="match status" value="1"/>
</dbReference>
<keyword evidence="2" id="KW-0812">Transmembrane</keyword>
<proteinExistence type="predicted"/>
<keyword evidence="4" id="KW-0677">Repeat</keyword>
<evidence type="ECO:0000256" key="10">
    <source>
        <dbReference type="PROSITE-ProRule" id="PRU00043"/>
    </source>
</evidence>
<protein>
    <recommendedName>
        <fullName evidence="11">Cadherin domain-containing protein</fullName>
    </recommendedName>
</protein>
<dbReference type="FunFam" id="2.60.40.60:FF:000018">
    <property type="entry name" value="Protocadherin gamma c3"/>
    <property type="match status" value="1"/>
</dbReference>
<dbReference type="CDD" id="cd11304">
    <property type="entry name" value="Cadherin_repeat"/>
    <property type="match status" value="4"/>
</dbReference>
<evidence type="ECO:0000256" key="8">
    <source>
        <dbReference type="ARBA" id="ARBA00023136"/>
    </source>
</evidence>
<dbReference type="InterPro" id="IPR015919">
    <property type="entry name" value="Cadherin-like_sf"/>
</dbReference>
<dbReference type="Gene3D" id="2.60.40.60">
    <property type="entry name" value="Cadherins"/>
    <property type="match status" value="5"/>
</dbReference>
<dbReference type="FunFam" id="2.60.40.60:FF:000309">
    <property type="entry name" value="Protocadherin beta-8"/>
    <property type="match status" value="1"/>
</dbReference>
<dbReference type="Proteomes" id="UP000314987">
    <property type="component" value="Unassembled WGS sequence"/>
</dbReference>
<evidence type="ECO:0000256" key="6">
    <source>
        <dbReference type="ARBA" id="ARBA00022889"/>
    </source>
</evidence>
<evidence type="ECO:0000256" key="1">
    <source>
        <dbReference type="ARBA" id="ARBA00004167"/>
    </source>
</evidence>
<dbReference type="GO" id="GO:0005509">
    <property type="term" value="F:calcium ion binding"/>
    <property type="evidence" value="ECO:0007669"/>
    <property type="project" value="UniProtKB-UniRule"/>
</dbReference>
<dbReference type="PRINTS" id="PR00205">
    <property type="entry name" value="CADHERIN"/>
</dbReference>
<dbReference type="SUPFAM" id="SSF49313">
    <property type="entry name" value="Cadherin-like"/>
    <property type="match status" value="5"/>
</dbReference>
<feature type="domain" description="Cadherin" evidence="11">
    <location>
        <begin position="452"/>
        <end position="559"/>
    </location>
</feature>
<dbReference type="FunFam" id="2.60.40.60:FF:000002">
    <property type="entry name" value="Protocadherin alpha 2"/>
    <property type="match status" value="1"/>
</dbReference>
<dbReference type="PANTHER" id="PTHR24028:SF318">
    <property type="entry name" value="PROTOCADHERIN BETA-13"/>
    <property type="match status" value="1"/>
</dbReference>
<dbReference type="FunFam" id="2.60.40.60:FF:000006">
    <property type="entry name" value="Protocadherin alpha 2"/>
    <property type="match status" value="1"/>
</dbReference>
<dbReference type="InterPro" id="IPR050174">
    <property type="entry name" value="Protocadherin/Cadherin-CA"/>
</dbReference>
<dbReference type="PROSITE" id="PS50268">
    <property type="entry name" value="CADHERIN_2"/>
    <property type="match status" value="5"/>
</dbReference>
<keyword evidence="13" id="KW-1185">Reference proteome</keyword>